<dbReference type="EMBL" id="CAUYUJ010001985">
    <property type="protein sequence ID" value="CAK0798615.1"/>
    <property type="molecule type" value="Genomic_DNA"/>
</dbReference>
<sequence length="890" mass="98725">DLARIRAEGRALAEILGAPVAAVAGAAVPDGAVHMNSDPSCKFFAEEVDDNLLGSEATTAARGPVALVKRGDEWTTAERVPPRDKLRWMQEKLCGESRDSRLLPLQLDPNTQTRSTTLREAVKLLKQPTQADGFPFQTSRSILELAKGVAASGHEFGTDHTFWVRSSTVGERTAVAIEHFHLMMLLHMMVCDDQLNLPNMAAAEFASRRVLMIQRAVRRNPRDPDFEGLDSFMAHAFDASGGVATTQLDQEMAEMRKTQAIIMKSDRLLKEESEADSKRQKDGNHKDKNKDKNSDPKGSQGGRWLYGPGVALFAAATPRIMIPVWERPATWTLHLPQRPLWLLAGRAMGCTWTSTTALSCWTRRAGTYFPFLVLEIGVMRPLRASYRVALPLVIGGLQKRGALKSALRALNVYDFSTDDAARRPFYASRVRVVRDGGVHPEPVGSVVGPDARPMAADPWNWIFRTPTDENRIAAEATVKPYLDPVLRDPRHMSALANKLNDAGMLSFRRRARCFAGAFTVIKKDGHHLRLVLDCRPANALHRDPPVSQLATASALAGLVLRDGETLATEHDAAGRPLDMHFSGADLTDGYFQFEFEEVAGYICLAHKVRASDFGVTKPGLPILAPYVDNAFLICWNREDASECFRYLLEELKRRGFAWRGEICAERDVVQAGLRLLSGSQPLILHKTERTWRLYYALHSAIRCRRFSDRQVRRLVGHLVNHLMLFPPFMSVLHEVWRWLSEHTDQVAELTPAVIGELQTAAGLVLITRHRVRLKTATTVFCSDSSGAGYALHVGRFSEREVLDAIRWRERWRFKTIEGYTQDDTTDSDPFPSSIAADSTSLAPAFEEELGFGEVGPAELTTSTWSAGSSAVASRRATLGADAHALPELAA</sequence>
<evidence type="ECO:0000256" key="1">
    <source>
        <dbReference type="SAM" id="MobiDB-lite"/>
    </source>
</evidence>
<feature type="non-terminal residue" evidence="2">
    <location>
        <position position="1"/>
    </location>
</feature>
<evidence type="ECO:0000313" key="2">
    <source>
        <dbReference type="EMBL" id="CAK0798615.1"/>
    </source>
</evidence>
<feature type="compositionally biased region" description="Basic and acidic residues" evidence="1">
    <location>
        <begin position="268"/>
        <end position="295"/>
    </location>
</feature>
<keyword evidence="3" id="KW-1185">Reference proteome</keyword>
<comment type="caution">
    <text evidence="2">The sequence shown here is derived from an EMBL/GenBank/DDBJ whole genome shotgun (WGS) entry which is preliminary data.</text>
</comment>
<reference evidence="2" key="1">
    <citation type="submission" date="2023-10" db="EMBL/GenBank/DDBJ databases">
        <authorList>
            <person name="Chen Y."/>
            <person name="Shah S."/>
            <person name="Dougan E. K."/>
            <person name="Thang M."/>
            <person name="Chan C."/>
        </authorList>
    </citation>
    <scope>NUCLEOTIDE SEQUENCE [LARGE SCALE GENOMIC DNA]</scope>
</reference>
<feature type="non-terminal residue" evidence="2">
    <location>
        <position position="890"/>
    </location>
</feature>
<name>A0ABN9Q6C6_9DINO</name>
<gene>
    <name evidence="2" type="ORF">PCOR1329_LOCUS7322</name>
</gene>
<protein>
    <submittedName>
        <fullName evidence="2">Uncharacterized protein</fullName>
    </submittedName>
</protein>
<evidence type="ECO:0000313" key="3">
    <source>
        <dbReference type="Proteomes" id="UP001189429"/>
    </source>
</evidence>
<feature type="region of interest" description="Disordered" evidence="1">
    <location>
        <begin position="268"/>
        <end position="303"/>
    </location>
</feature>
<accession>A0ABN9Q6C6</accession>
<dbReference type="Proteomes" id="UP001189429">
    <property type="component" value="Unassembled WGS sequence"/>
</dbReference>
<proteinExistence type="predicted"/>
<organism evidence="2 3">
    <name type="scientific">Prorocentrum cordatum</name>
    <dbReference type="NCBI Taxonomy" id="2364126"/>
    <lineage>
        <taxon>Eukaryota</taxon>
        <taxon>Sar</taxon>
        <taxon>Alveolata</taxon>
        <taxon>Dinophyceae</taxon>
        <taxon>Prorocentrales</taxon>
        <taxon>Prorocentraceae</taxon>
        <taxon>Prorocentrum</taxon>
    </lineage>
</organism>